<accession>A0A1R3GYU5</accession>
<evidence type="ECO:0000313" key="2">
    <source>
        <dbReference type="Proteomes" id="UP000187203"/>
    </source>
</evidence>
<sequence length="35" mass="3929">MGQIKSSRGSRKGISFAMLVKCNDAKVYIEHNLDM</sequence>
<proteinExistence type="predicted"/>
<organism evidence="1 2">
    <name type="scientific">Corchorus olitorius</name>
    <dbReference type="NCBI Taxonomy" id="93759"/>
    <lineage>
        <taxon>Eukaryota</taxon>
        <taxon>Viridiplantae</taxon>
        <taxon>Streptophyta</taxon>
        <taxon>Embryophyta</taxon>
        <taxon>Tracheophyta</taxon>
        <taxon>Spermatophyta</taxon>
        <taxon>Magnoliopsida</taxon>
        <taxon>eudicotyledons</taxon>
        <taxon>Gunneridae</taxon>
        <taxon>Pentapetalae</taxon>
        <taxon>rosids</taxon>
        <taxon>malvids</taxon>
        <taxon>Malvales</taxon>
        <taxon>Malvaceae</taxon>
        <taxon>Grewioideae</taxon>
        <taxon>Apeibeae</taxon>
        <taxon>Corchorus</taxon>
    </lineage>
</organism>
<gene>
    <name evidence="1" type="ORF">COLO4_32651</name>
</gene>
<reference evidence="2" key="1">
    <citation type="submission" date="2013-09" db="EMBL/GenBank/DDBJ databases">
        <title>Corchorus olitorius genome sequencing.</title>
        <authorList>
            <person name="Alam M."/>
            <person name="Haque M.S."/>
            <person name="Islam M.S."/>
            <person name="Emdad E.M."/>
            <person name="Islam M.M."/>
            <person name="Ahmed B."/>
            <person name="Halim A."/>
            <person name="Hossen Q.M.M."/>
            <person name="Hossain M.Z."/>
            <person name="Ahmed R."/>
            <person name="Khan M.M."/>
            <person name="Islam R."/>
            <person name="Rashid M.M."/>
            <person name="Khan S.A."/>
            <person name="Rahman M.S."/>
            <person name="Alam M."/>
            <person name="Yahiya A.S."/>
            <person name="Khan M.S."/>
            <person name="Azam M.S."/>
            <person name="Haque T."/>
            <person name="Lashkar M.Z.H."/>
            <person name="Akhand A.I."/>
            <person name="Morshed G."/>
            <person name="Roy S."/>
            <person name="Uddin K.S."/>
            <person name="Rabeya T."/>
            <person name="Hossain A.S."/>
            <person name="Chowdhury A."/>
            <person name="Snigdha A.R."/>
            <person name="Mortoza M.S."/>
            <person name="Matin S.A."/>
            <person name="Hoque S.M.E."/>
            <person name="Islam M.K."/>
            <person name="Roy D.K."/>
            <person name="Haider R."/>
            <person name="Moosa M.M."/>
            <person name="Elias S.M."/>
            <person name="Hasan A.M."/>
            <person name="Jahan S."/>
            <person name="Shafiuddin M."/>
            <person name="Mahmood N."/>
            <person name="Shommy N.S."/>
        </authorList>
    </citation>
    <scope>NUCLEOTIDE SEQUENCE [LARGE SCALE GENOMIC DNA]</scope>
    <source>
        <strain evidence="2">cv. O-4</strain>
    </source>
</reference>
<protein>
    <submittedName>
        <fullName evidence="1">Uncharacterized protein</fullName>
    </submittedName>
</protein>
<comment type="caution">
    <text evidence="1">The sequence shown here is derived from an EMBL/GenBank/DDBJ whole genome shotgun (WGS) entry which is preliminary data.</text>
</comment>
<dbReference type="Proteomes" id="UP000187203">
    <property type="component" value="Unassembled WGS sequence"/>
</dbReference>
<keyword evidence="2" id="KW-1185">Reference proteome</keyword>
<dbReference type="EMBL" id="AWUE01021139">
    <property type="protein sequence ID" value="OMO63227.1"/>
    <property type="molecule type" value="Genomic_DNA"/>
</dbReference>
<name>A0A1R3GYU5_9ROSI</name>
<dbReference type="AlphaFoldDB" id="A0A1R3GYU5"/>
<evidence type="ECO:0000313" key="1">
    <source>
        <dbReference type="EMBL" id="OMO63227.1"/>
    </source>
</evidence>